<protein>
    <submittedName>
        <fullName evidence="1">Uncharacterized protein</fullName>
    </submittedName>
</protein>
<reference evidence="1" key="2">
    <citation type="submission" date="2020-05" db="UniProtKB">
        <authorList>
            <consortium name="EnsemblMetazoa"/>
        </authorList>
    </citation>
    <scope>IDENTIFICATION</scope>
    <source>
        <strain evidence="1">IAEA</strain>
    </source>
</reference>
<keyword evidence="2" id="KW-1185">Reference proteome</keyword>
<evidence type="ECO:0000313" key="1">
    <source>
        <dbReference type="EnsemblMetazoa" id="GBRI006630-PA"/>
    </source>
</evidence>
<dbReference type="VEuPathDB" id="VectorBase:GBRI006630"/>
<accession>A0A1A9W518</accession>
<evidence type="ECO:0000313" key="2">
    <source>
        <dbReference type="Proteomes" id="UP000091820"/>
    </source>
</evidence>
<sequence>MFSNYASRWDFDTIMDCVLRFLQFDVTTLFCRPFKCEAIEEETCFIETSDKDEKEEIGKPKIAKRNMNAPRKRYERKTRYALDANNNNTITIPDDAGDGKCKEYESGELLYLIIKNFVRNDKSNITPITLEILRSTFKEPYHFCYTTTTPTTINILQESHL</sequence>
<organism evidence="1 2">
    <name type="scientific">Glossina brevipalpis</name>
    <dbReference type="NCBI Taxonomy" id="37001"/>
    <lineage>
        <taxon>Eukaryota</taxon>
        <taxon>Metazoa</taxon>
        <taxon>Ecdysozoa</taxon>
        <taxon>Arthropoda</taxon>
        <taxon>Hexapoda</taxon>
        <taxon>Insecta</taxon>
        <taxon>Pterygota</taxon>
        <taxon>Neoptera</taxon>
        <taxon>Endopterygota</taxon>
        <taxon>Diptera</taxon>
        <taxon>Brachycera</taxon>
        <taxon>Muscomorpha</taxon>
        <taxon>Hippoboscoidea</taxon>
        <taxon>Glossinidae</taxon>
        <taxon>Glossina</taxon>
    </lineage>
</organism>
<name>A0A1A9W518_9MUSC</name>
<dbReference type="AlphaFoldDB" id="A0A1A9W518"/>
<proteinExistence type="predicted"/>
<dbReference type="EnsemblMetazoa" id="GBRI006630-RA">
    <property type="protein sequence ID" value="GBRI006630-PA"/>
    <property type="gene ID" value="GBRI006630"/>
</dbReference>
<dbReference type="Proteomes" id="UP000091820">
    <property type="component" value="Unassembled WGS sequence"/>
</dbReference>
<reference evidence="2" key="1">
    <citation type="submission" date="2014-03" db="EMBL/GenBank/DDBJ databases">
        <authorList>
            <person name="Aksoy S."/>
            <person name="Warren W."/>
            <person name="Wilson R.K."/>
        </authorList>
    </citation>
    <scope>NUCLEOTIDE SEQUENCE [LARGE SCALE GENOMIC DNA]</scope>
    <source>
        <strain evidence="2">IAEA</strain>
    </source>
</reference>